<evidence type="ECO:0000259" key="2">
    <source>
        <dbReference type="Pfam" id="PF13193"/>
    </source>
</evidence>
<accession>A0AA41YU84</accession>
<comment type="caution">
    <text evidence="3">The sequence shown here is derived from an EMBL/GenBank/DDBJ whole genome shotgun (WGS) entry which is preliminary data.</text>
</comment>
<evidence type="ECO:0000259" key="1">
    <source>
        <dbReference type="Pfam" id="PF00501"/>
    </source>
</evidence>
<keyword evidence="3" id="KW-0436">Ligase</keyword>
<dbReference type="Proteomes" id="UP001165679">
    <property type="component" value="Unassembled WGS sequence"/>
</dbReference>
<dbReference type="EMBL" id="JAPDNT010000009">
    <property type="protein sequence ID" value="MCW3475512.1"/>
    <property type="molecule type" value="Genomic_DNA"/>
</dbReference>
<dbReference type="SUPFAM" id="SSF56801">
    <property type="entry name" value="Acetyl-CoA synthetase-like"/>
    <property type="match status" value="1"/>
</dbReference>
<dbReference type="AlphaFoldDB" id="A0AA41YU84"/>
<dbReference type="InterPro" id="IPR020845">
    <property type="entry name" value="AMP-binding_CS"/>
</dbReference>
<name>A0AA41YU84_9PROT</name>
<dbReference type="PANTHER" id="PTHR43767">
    <property type="entry name" value="LONG-CHAIN-FATTY-ACID--COA LIGASE"/>
    <property type="match status" value="1"/>
</dbReference>
<reference evidence="3" key="1">
    <citation type="submission" date="2022-09" db="EMBL/GenBank/DDBJ databases">
        <title>Rhodovastum sp. nov. RN2-1 isolated from soil in Seongnam, South Korea.</title>
        <authorList>
            <person name="Le N.T."/>
        </authorList>
    </citation>
    <scope>NUCLEOTIDE SEQUENCE</scope>
    <source>
        <strain evidence="3">RN2-1</strain>
    </source>
</reference>
<evidence type="ECO:0000313" key="4">
    <source>
        <dbReference type="Proteomes" id="UP001165679"/>
    </source>
</evidence>
<dbReference type="InterPro" id="IPR042099">
    <property type="entry name" value="ANL_N_sf"/>
</dbReference>
<dbReference type="Gene3D" id="3.40.50.12780">
    <property type="entry name" value="N-terminal domain of ligase-like"/>
    <property type="match status" value="1"/>
</dbReference>
<organism evidence="3 4">
    <name type="scientific">Limobrevibacterium gyesilva</name>
    <dbReference type="NCBI Taxonomy" id="2991712"/>
    <lineage>
        <taxon>Bacteria</taxon>
        <taxon>Pseudomonadati</taxon>
        <taxon>Pseudomonadota</taxon>
        <taxon>Alphaproteobacteria</taxon>
        <taxon>Acetobacterales</taxon>
        <taxon>Acetobacteraceae</taxon>
        <taxon>Limobrevibacterium</taxon>
    </lineage>
</organism>
<feature type="domain" description="AMP-dependent synthetase/ligase" evidence="1">
    <location>
        <begin position="31"/>
        <end position="383"/>
    </location>
</feature>
<dbReference type="PROSITE" id="PS00455">
    <property type="entry name" value="AMP_BINDING"/>
    <property type="match status" value="1"/>
</dbReference>
<protein>
    <submittedName>
        <fullName evidence="3">Acyl--CoA ligase</fullName>
    </submittedName>
</protein>
<dbReference type="RefSeq" id="WP_264714228.1">
    <property type="nucleotide sequence ID" value="NZ_JAPDNT010000009.1"/>
</dbReference>
<dbReference type="InterPro" id="IPR045851">
    <property type="entry name" value="AMP-bd_C_sf"/>
</dbReference>
<proteinExistence type="predicted"/>
<feature type="domain" description="AMP-binding enzyme C-terminal" evidence="2">
    <location>
        <begin position="433"/>
        <end position="512"/>
    </location>
</feature>
<dbReference type="PANTHER" id="PTHR43767:SF1">
    <property type="entry name" value="NONRIBOSOMAL PEPTIDE SYNTHASE PES1 (EUROFUNG)-RELATED"/>
    <property type="match status" value="1"/>
</dbReference>
<dbReference type="InterPro" id="IPR000873">
    <property type="entry name" value="AMP-dep_synth/lig_dom"/>
</dbReference>
<dbReference type="InterPro" id="IPR025110">
    <property type="entry name" value="AMP-bd_C"/>
</dbReference>
<dbReference type="Pfam" id="PF13193">
    <property type="entry name" value="AMP-binding_C"/>
    <property type="match status" value="1"/>
</dbReference>
<dbReference type="GO" id="GO:0016878">
    <property type="term" value="F:acid-thiol ligase activity"/>
    <property type="evidence" value="ECO:0007669"/>
    <property type="project" value="UniProtKB-ARBA"/>
</dbReference>
<gene>
    <name evidence="3" type="ORF">OL599_13085</name>
</gene>
<sequence length="538" mass="59077">MSTAPCLLPYFARVNQIESEPLPRNIDALLDAAADAAPDQVALHFIADDQTYTYRALRDVVNKAASGLAALGVGYGTHVALMMPNIPQWPITWLALARLGAVCVPINVRYTSRELQFAIDDAEVEHLVIAEQHLPVAAELTGGRLRTVVVVGEAGAGQLGWHDVVAGGDARFTPAREPLLDDLMNIQYTSGTTGLPKGCLLTQRYWLTCAKVHADADGMEHQNILASNPYFYMTPQWLTLMAFFRRGTLFVATHRSGTSTMAWIRKYRIHFALVGKIIFDQPPSADDADNNIKKVAIYGFPKQDHAALERRFGFVAREAFGMTEIGSGLFMPPEASCMTGSGSAGLAAPFRECRIADMDGNTLPADQVGELLFRGPGLLTGYYRRPDANAAGFHGDWFRTGDLARQDKDGFIYIVGRIKDMVRRAGESVAAREVEEVLIALPEIEEAAVVPVPDALRGEEVKAYIRLRAGVTPEALPPAAVFEHCSRNLAVFKVPRYLEYRIVDFPRTPSGKIRKSELVAERPDLRVGSWDRVAGRAI</sequence>
<dbReference type="InterPro" id="IPR050237">
    <property type="entry name" value="ATP-dep_AMP-bd_enzyme"/>
</dbReference>
<dbReference type="Pfam" id="PF00501">
    <property type="entry name" value="AMP-binding"/>
    <property type="match status" value="1"/>
</dbReference>
<dbReference type="Gene3D" id="3.30.300.30">
    <property type="match status" value="1"/>
</dbReference>
<evidence type="ECO:0000313" key="3">
    <source>
        <dbReference type="EMBL" id="MCW3475512.1"/>
    </source>
</evidence>
<keyword evidence="4" id="KW-1185">Reference proteome</keyword>
<reference evidence="3" key="2">
    <citation type="submission" date="2022-10" db="EMBL/GenBank/DDBJ databases">
        <authorList>
            <person name="Trinh H.N."/>
        </authorList>
    </citation>
    <scope>NUCLEOTIDE SEQUENCE</scope>
    <source>
        <strain evidence="3">RN2-1</strain>
    </source>
</reference>